<name>A0AAD9U5M5_9ROSI</name>
<evidence type="ECO:0000313" key="1">
    <source>
        <dbReference type="EMBL" id="KAK2648147.1"/>
    </source>
</evidence>
<comment type="caution">
    <text evidence="1">The sequence shown here is derived from an EMBL/GenBank/DDBJ whole genome shotgun (WGS) entry which is preliminary data.</text>
</comment>
<accession>A0AAD9U5M5</accession>
<sequence>MTGFYRHLETSQRHHEWSLIRWIRVMPNLPWASAEDFIEILYESEKVGGLQQPRWQLDNFRMALDECGLQDIGFVGPPFTWYNKRKGTAMIQERLDRCMCSFQWKNMFPEAMISHQEFWKSDHRQILLDTSHIHGSLNLCRRPG</sequence>
<evidence type="ECO:0000313" key="2">
    <source>
        <dbReference type="Proteomes" id="UP001280121"/>
    </source>
</evidence>
<dbReference type="Gene3D" id="3.60.10.10">
    <property type="entry name" value="Endonuclease/exonuclease/phosphatase"/>
    <property type="match status" value="1"/>
</dbReference>
<gene>
    <name evidence="1" type="ORF">Ddye_015636</name>
</gene>
<keyword evidence="2" id="KW-1185">Reference proteome</keyword>
<dbReference type="InterPro" id="IPR036691">
    <property type="entry name" value="Endo/exonu/phosph_ase_sf"/>
</dbReference>
<dbReference type="EMBL" id="JANJYI010000005">
    <property type="protein sequence ID" value="KAK2648147.1"/>
    <property type="molecule type" value="Genomic_DNA"/>
</dbReference>
<organism evidence="1 2">
    <name type="scientific">Dipteronia dyeriana</name>
    <dbReference type="NCBI Taxonomy" id="168575"/>
    <lineage>
        <taxon>Eukaryota</taxon>
        <taxon>Viridiplantae</taxon>
        <taxon>Streptophyta</taxon>
        <taxon>Embryophyta</taxon>
        <taxon>Tracheophyta</taxon>
        <taxon>Spermatophyta</taxon>
        <taxon>Magnoliopsida</taxon>
        <taxon>eudicotyledons</taxon>
        <taxon>Gunneridae</taxon>
        <taxon>Pentapetalae</taxon>
        <taxon>rosids</taxon>
        <taxon>malvids</taxon>
        <taxon>Sapindales</taxon>
        <taxon>Sapindaceae</taxon>
        <taxon>Hippocastanoideae</taxon>
        <taxon>Acereae</taxon>
        <taxon>Dipteronia</taxon>
    </lineage>
</organism>
<reference evidence="1" key="1">
    <citation type="journal article" date="2023" name="Plant J.">
        <title>Genome sequences and population genomics provide insights into the demographic history, inbreeding, and mutation load of two 'living fossil' tree species of Dipteronia.</title>
        <authorList>
            <person name="Feng Y."/>
            <person name="Comes H.P."/>
            <person name="Chen J."/>
            <person name="Zhu S."/>
            <person name="Lu R."/>
            <person name="Zhang X."/>
            <person name="Li P."/>
            <person name="Qiu J."/>
            <person name="Olsen K.M."/>
            <person name="Qiu Y."/>
        </authorList>
    </citation>
    <scope>NUCLEOTIDE SEQUENCE</scope>
    <source>
        <strain evidence="1">KIB01</strain>
    </source>
</reference>
<dbReference type="PANTHER" id="PTHR33710">
    <property type="entry name" value="BNAC02G09200D PROTEIN"/>
    <property type="match status" value="1"/>
</dbReference>
<proteinExistence type="predicted"/>
<dbReference type="Proteomes" id="UP001280121">
    <property type="component" value="Unassembled WGS sequence"/>
</dbReference>
<dbReference type="AlphaFoldDB" id="A0AAD9U5M5"/>
<dbReference type="SUPFAM" id="SSF56219">
    <property type="entry name" value="DNase I-like"/>
    <property type="match status" value="1"/>
</dbReference>
<protein>
    <submittedName>
        <fullName evidence="1">Uncharacterized protein</fullName>
    </submittedName>
</protein>
<dbReference type="PANTHER" id="PTHR33710:SF71">
    <property type="entry name" value="ENDONUCLEASE_EXONUCLEASE_PHOSPHATASE DOMAIN-CONTAINING PROTEIN"/>
    <property type="match status" value="1"/>
</dbReference>